<name>A0A833SAI4_PHYIN</name>
<protein>
    <submittedName>
        <fullName evidence="1">Uncharacterized protein</fullName>
    </submittedName>
</protein>
<dbReference type="AlphaFoldDB" id="A0A833SAI4"/>
<reference evidence="1" key="1">
    <citation type="submission" date="2020-04" db="EMBL/GenBank/DDBJ databases">
        <title>Hybrid Assembly of Korean Phytophthora infestans isolates.</title>
        <authorList>
            <person name="Prokchorchik M."/>
            <person name="Lee Y."/>
            <person name="Seo J."/>
            <person name="Cho J.-H."/>
            <person name="Park Y.-E."/>
            <person name="Jang D.-C."/>
            <person name="Im J.-S."/>
            <person name="Choi J.-G."/>
            <person name="Park H.-J."/>
            <person name="Lee G.-B."/>
            <person name="Lee Y.-G."/>
            <person name="Hong S.-Y."/>
            <person name="Cho K."/>
            <person name="Sohn K.H."/>
        </authorList>
    </citation>
    <scope>NUCLEOTIDE SEQUENCE</scope>
    <source>
        <strain evidence="1">KR_1_A1</strain>
    </source>
</reference>
<sequence>MVMQVAASNLAAAKVTIEGTKLFKQLLTENLGAEESIQTSGVKFLSLQRIIVNDRLIEDMIHLTLRAKWLYDDICFLTGLYYT</sequence>
<comment type="caution">
    <text evidence="1">The sequence shown here is derived from an EMBL/GenBank/DDBJ whole genome shotgun (WGS) entry which is preliminary data.</text>
</comment>
<evidence type="ECO:0000313" key="1">
    <source>
        <dbReference type="EMBL" id="KAF4038191.1"/>
    </source>
</evidence>
<organism evidence="1 2">
    <name type="scientific">Phytophthora infestans</name>
    <name type="common">Potato late blight agent</name>
    <name type="synonym">Botrytis infestans</name>
    <dbReference type="NCBI Taxonomy" id="4787"/>
    <lineage>
        <taxon>Eukaryota</taxon>
        <taxon>Sar</taxon>
        <taxon>Stramenopiles</taxon>
        <taxon>Oomycota</taxon>
        <taxon>Peronosporomycetes</taxon>
        <taxon>Peronosporales</taxon>
        <taxon>Peronosporaceae</taxon>
        <taxon>Phytophthora</taxon>
    </lineage>
</organism>
<proteinExistence type="predicted"/>
<dbReference type="Proteomes" id="UP000602510">
    <property type="component" value="Unassembled WGS sequence"/>
</dbReference>
<dbReference type="EMBL" id="WSZM01000211">
    <property type="protein sequence ID" value="KAF4038191.1"/>
    <property type="molecule type" value="Genomic_DNA"/>
</dbReference>
<accession>A0A833SAI4</accession>
<evidence type="ECO:0000313" key="2">
    <source>
        <dbReference type="Proteomes" id="UP000602510"/>
    </source>
</evidence>
<keyword evidence="2" id="KW-1185">Reference proteome</keyword>
<gene>
    <name evidence="1" type="ORF">GN244_ATG09711</name>
</gene>